<protein>
    <submittedName>
        <fullName evidence="1">Uncharacterized protein</fullName>
    </submittedName>
</protein>
<reference evidence="1" key="1">
    <citation type="submission" date="2020-04" db="EMBL/GenBank/DDBJ databases">
        <authorList>
            <person name="Chiriac C."/>
            <person name="Salcher M."/>
            <person name="Ghai R."/>
            <person name="Kavagutti S V."/>
        </authorList>
    </citation>
    <scope>NUCLEOTIDE SEQUENCE</scope>
</reference>
<organism evidence="1">
    <name type="scientific">uncultured Caudovirales phage</name>
    <dbReference type="NCBI Taxonomy" id="2100421"/>
    <lineage>
        <taxon>Viruses</taxon>
        <taxon>Duplodnaviria</taxon>
        <taxon>Heunggongvirae</taxon>
        <taxon>Uroviricota</taxon>
        <taxon>Caudoviricetes</taxon>
        <taxon>Peduoviridae</taxon>
        <taxon>Maltschvirus</taxon>
        <taxon>Maltschvirus maltsch</taxon>
    </lineage>
</organism>
<sequence length="132" mass="13246">MPIQFSVAVGNARLDAVETATGVSPTLEIRSGSPPVDCAAADTGTLLASLALPSNWMADASARSKALSGTWQDLSADATGTAGHFRVKQGATCHIQGTCAATGADMNISPSASVTLGQSFTVSTFTLTDGNA</sequence>
<name>A0A6J5M8G1_9CAUD</name>
<gene>
    <name evidence="1" type="ORF">UFOVP398_4</name>
</gene>
<dbReference type="EMBL" id="LR796376">
    <property type="protein sequence ID" value="CAB4140079.1"/>
    <property type="molecule type" value="Genomic_DNA"/>
</dbReference>
<evidence type="ECO:0000313" key="1">
    <source>
        <dbReference type="EMBL" id="CAB4140079.1"/>
    </source>
</evidence>
<accession>A0A6J5M8G1</accession>
<proteinExistence type="predicted"/>